<evidence type="ECO:0000313" key="8">
    <source>
        <dbReference type="Proteomes" id="UP000679220"/>
    </source>
</evidence>
<feature type="domain" description="RNA polymerase sigma factor 70 region 4 type 2" evidence="6">
    <location>
        <begin position="108"/>
        <end position="158"/>
    </location>
</feature>
<dbReference type="InterPro" id="IPR036388">
    <property type="entry name" value="WH-like_DNA-bd_sf"/>
</dbReference>
<evidence type="ECO:0000256" key="4">
    <source>
        <dbReference type="ARBA" id="ARBA00023163"/>
    </source>
</evidence>
<reference evidence="7" key="1">
    <citation type="journal article" date="2018" name="Int. J. Syst. Evol. Microbiol.">
        <title>Carboxylicivirga sediminis sp. nov., isolated from coastal sediment.</title>
        <authorList>
            <person name="Wang F.Q."/>
            <person name="Ren L.H."/>
            <person name="Zou R.J."/>
            <person name="Sun Y.Z."/>
            <person name="Liu X.J."/>
            <person name="Jiang F."/>
            <person name="Liu L.J."/>
        </authorList>
    </citation>
    <scope>NUCLEOTIDE SEQUENCE</scope>
    <source>
        <strain evidence="7">JR1</strain>
    </source>
</reference>
<dbReference type="Proteomes" id="UP000679220">
    <property type="component" value="Unassembled WGS sequence"/>
</dbReference>
<evidence type="ECO:0000259" key="5">
    <source>
        <dbReference type="Pfam" id="PF04542"/>
    </source>
</evidence>
<name>A0A941F4W1_9BACT</name>
<dbReference type="NCBIfam" id="TIGR02937">
    <property type="entry name" value="sigma70-ECF"/>
    <property type="match status" value="1"/>
</dbReference>
<keyword evidence="8" id="KW-1185">Reference proteome</keyword>
<dbReference type="CDD" id="cd06171">
    <property type="entry name" value="Sigma70_r4"/>
    <property type="match status" value="1"/>
</dbReference>
<reference evidence="7" key="2">
    <citation type="submission" date="2021-04" db="EMBL/GenBank/DDBJ databases">
        <authorList>
            <person name="Zhang T."/>
            <person name="Zhang Y."/>
            <person name="Lu D."/>
            <person name="Zuo D."/>
            <person name="Du Z."/>
        </authorList>
    </citation>
    <scope>NUCLEOTIDE SEQUENCE</scope>
    <source>
        <strain evidence="7">JR1</strain>
    </source>
</reference>
<dbReference type="Gene3D" id="1.10.1740.10">
    <property type="match status" value="1"/>
</dbReference>
<dbReference type="GO" id="GO:0016987">
    <property type="term" value="F:sigma factor activity"/>
    <property type="evidence" value="ECO:0007669"/>
    <property type="project" value="UniProtKB-KW"/>
</dbReference>
<evidence type="ECO:0000256" key="3">
    <source>
        <dbReference type="ARBA" id="ARBA00023082"/>
    </source>
</evidence>
<evidence type="ECO:0000256" key="2">
    <source>
        <dbReference type="ARBA" id="ARBA00023015"/>
    </source>
</evidence>
<dbReference type="GO" id="GO:0006352">
    <property type="term" value="P:DNA-templated transcription initiation"/>
    <property type="evidence" value="ECO:0007669"/>
    <property type="project" value="InterPro"/>
</dbReference>
<comment type="similarity">
    <text evidence="1">Belongs to the sigma-70 factor family. ECF subfamily.</text>
</comment>
<dbReference type="InterPro" id="IPR014284">
    <property type="entry name" value="RNA_pol_sigma-70_dom"/>
</dbReference>
<keyword evidence="4" id="KW-0804">Transcription</keyword>
<dbReference type="GO" id="GO:0003677">
    <property type="term" value="F:DNA binding"/>
    <property type="evidence" value="ECO:0007669"/>
    <property type="project" value="InterPro"/>
</dbReference>
<dbReference type="InterPro" id="IPR013325">
    <property type="entry name" value="RNA_pol_sigma_r2"/>
</dbReference>
<dbReference type="InterPro" id="IPR013324">
    <property type="entry name" value="RNA_pol_sigma_r3/r4-like"/>
</dbReference>
<evidence type="ECO:0000256" key="1">
    <source>
        <dbReference type="ARBA" id="ARBA00010641"/>
    </source>
</evidence>
<dbReference type="RefSeq" id="WP_212191524.1">
    <property type="nucleotide sequence ID" value="NZ_JAGTAR010000019.1"/>
</dbReference>
<sequence>MTAEQFNHRLLGLQQKMFSYALTLTANEEDAHDLVQETNFRALSSREKFVMNTNFSAWMHTIMRNSFINNYRRKYKMRQAPMLVDEVNYLSNKYYTDDTPDVIHYTGEIHSQMNKLEGEFKQPLTMHMEGYKYKEIAEQLDMPIGTVKSRIFFGRKKLQKMIELAID</sequence>
<dbReference type="PANTHER" id="PTHR43133:SF25">
    <property type="entry name" value="RNA POLYMERASE SIGMA FACTOR RFAY-RELATED"/>
    <property type="match status" value="1"/>
</dbReference>
<proteinExistence type="inferred from homology"/>
<dbReference type="Gene3D" id="1.10.10.10">
    <property type="entry name" value="Winged helix-like DNA-binding domain superfamily/Winged helix DNA-binding domain"/>
    <property type="match status" value="1"/>
</dbReference>
<accession>A0A941F4W1</accession>
<dbReference type="SUPFAM" id="SSF88659">
    <property type="entry name" value="Sigma3 and sigma4 domains of RNA polymerase sigma factors"/>
    <property type="match status" value="1"/>
</dbReference>
<dbReference type="InterPro" id="IPR013249">
    <property type="entry name" value="RNA_pol_sigma70_r4_t2"/>
</dbReference>
<keyword evidence="3" id="KW-0731">Sigma factor</keyword>
<dbReference type="EMBL" id="JAGTAR010000019">
    <property type="protein sequence ID" value="MBR8536497.1"/>
    <property type="molecule type" value="Genomic_DNA"/>
</dbReference>
<protein>
    <submittedName>
        <fullName evidence="7">Sigma-70 family RNA polymerase sigma factor</fullName>
    </submittedName>
</protein>
<dbReference type="AlphaFoldDB" id="A0A941F4W1"/>
<evidence type="ECO:0000259" key="6">
    <source>
        <dbReference type="Pfam" id="PF08281"/>
    </source>
</evidence>
<dbReference type="InterPro" id="IPR007627">
    <property type="entry name" value="RNA_pol_sigma70_r2"/>
</dbReference>
<gene>
    <name evidence="7" type="ORF">KDU71_13065</name>
</gene>
<dbReference type="PANTHER" id="PTHR43133">
    <property type="entry name" value="RNA POLYMERASE ECF-TYPE SIGMA FACTO"/>
    <property type="match status" value="1"/>
</dbReference>
<feature type="domain" description="RNA polymerase sigma-70 region 2" evidence="5">
    <location>
        <begin position="14"/>
        <end position="74"/>
    </location>
</feature>
<comment type="caution">
    <text evidence="7">The sequence shown here is derived from an EMBL/GenBank/DDBJ whole genome shotgun (WGS) entry which is preliminary data.</text>
</comment>
<dbReference type="Pfam" id="PF04542">
    <property type="entry name" value="Sigma70_r2"/>
    <property type="match status" value="1"/>
</dbReference>
<organism evidence="7 8">
    <name type="scientific">Carboxylicivirga sediminis</name>
    <dbReference type="NCBI Taxonomy" id="2006564"/>
    <lineage>
        <taxon>Bacteria</taxon>
        <taxon>Pseudomonadati</taxon>
        <taxon>Bacteroidota</taxon>
        <taxon>Bacteroidia</taxon>
        <taxon>Marinilabiliales</taxon>
        <taxon>Marinilabiliaceae</taxon>
        <taxon>Carboxylicivirga</taxon>
    </lineage>
</organism>
<dbReference type="SUPFAM" id="SSF88946">
    <property type="entry name" value="Sigma2 domain of RNA polymerase sigma factors"/>
    <property type="match status" value="1"/>
</dbReference>
<dbReference type="InterPro" id="IPR039425">
    <property type="entry name" value="RNA_pol_sigma-70-like"/>
</dbReference>
<keyword evidence="2" id="KW-0805">Transcription regulation</keyword>
<evidence type="ECO:0000313" key="7">
    <source>
        <dbReference type="EMBL" id="MBR8536497.1"/>
    </source>
</evidence>
<dbReference type="Pfam" id="PF08281">
    <property type="entry name" value="Sigma70_r4_2"/>
    <property type="match status" value="1"/>
</dbReference>